<feature type="region of interest" description="Disordered" evidence="1">
    <location>
        <begin position="1"/>
        <end position="22"/>
    </location>
</feature>
<dbReference type="Proteomes" id="UP000256952">
    <property type="component" value="Chromosome CBM2613_b"/>
</dbReference>
<reference evidence="2 3" key="1">
    <citation type="submission" date="2018-01" db="EMBL/GenBank/DDBJ databases">
        <authorList>
            <person name="Clerissi C."/>
        </authorList>
    </citation>
    <scope>NUCLEOTIDE SEQUENCE [LARGE SCALE GENOMIC DNA]</scope>
    <source>
        <strain evidence="2">Cupriavidus taiwanensis STM 8556</strain>
    </source>
</reference>
<evidence type="ECO:0000313" key="2">
    <source>
        <dbReference type="EMBL" id="SOZ67993.1"/>
    </source>
</evidence>
<comment type="caution">
    <text evidence="2">The sequence shown here is derived from an EMBL/GenBank/DDBJ whole genome shotgun (WGS) entry which is preliminary data.</text>
</comment>
<sequence length="57" mass="6091">MIPSLSSDPVGSEGARATTRPYWGSGVDEELLVLNRIMLIALAKLFVAWDSNAIGSN</sequence>
<accession>A0A976B000</accession>
<evidence type="ECO:0000256" key="1">
    <source>
        <dbReference type="SAM" id="MobiDB-lite"/>
    </source>
</evidence>
<gene>
    <name evidence="2" type="ORF">CBM2613_B110126</name>
</gene>
<dbReference type="EMBL" id="OFTH01000036">
    <property type="protein sequence ID" value="SOZ67993.1"/>
    <property type="molecule type" value="Genomic_DNA"/>
</dbReference>
<dbReference type="AlphaFoldDB" id="A0A976B000"/>
<evidence type="ECO:0000313" key="3">
    <source>
        <dbReference type="Proteomes" id="UP000256952"/>
    </source>
</evidence>
<protein>
    <submittedName>
        <fullName evidence="2">Uncharacterized protein</fullName>
    </submittedName>
</protein>
<name>A0A976B000_9BURK</name>
<organism evidence="2 3">
    <name type="scientific">Cupriavidus taiwanensis</name>
    <dbReference type="NCBI Taxonomy" id="164546"/>
    <lineage>
        <taxon>Bacteria</taxon>
        <taxon>Pseudomonadati</taxon>
        <taxon>Pseudomonadota</taxon>
        <taxon>Betaproteobacteria</taxon>
        <taxon>Burkholderiales</taxon>
        <taxon>Burkholderiaceae</taxon>
        <taxon>Cupriavidus</taxon>
    </lineage>
</organism>
<proteinExistence type="predicted"/>